<evidence type="ECO:0000259" key="3">
    <source>
        <dbReference type="Pfam" id="PF03537"/>
    </source>
</evidence>
<dbReference type="Pfam" id="PF03537">
    <property type="entry name" value="Glyco_hydro_114"/>
    <property type="match status" value="1"/>
</dbReference>
<dbReference type="SUPFAM" id="SSF51445">
    <property type="entry name" value="(Trans)glycosidases"/>
    <property type="match status" value="1"/>
</dbReference>
<dbReference type="PANTHER" id="PTHR35273">
    <property type="entry name" value="ALPHA-1,4 POLYGALACTOSAMINIDASE, PUTATIVE (AFU_ORTHOLOGUE AFUA_3G07890)-RELATED"/>
    <property type="match status" value="1"/>
</dbReference>
<comment type="caution">
    <text evidence="4">The sequence shown here is derived from an EMBL/GenBank/DDBJ whole genome shotgun (WGS) entry which is preliminary data.</text>
</comment>
<dbReference type="Proteomes" id="UP000317940">
    <property type="component" value="Unassembled WGS sequence"/>
</dbReference>
<evidence type="ECO:0000256" key="2">
    <source>
        <dbReference type="SAM" id="SignalP"/>
    </source>
</evidence>
<dbReference type="PANTHER" id="PTHR35273:SF2">
    <property type="entry name" value="ALPHA-GALACTOSIDASE"/>
    <property type="match status" value="1"/>
</dbReference>
<evidence type="ECO:0000256" key="1">
    <source>
        <dbReference type="SAM" id="MobiDB-lite"/>
    </source>
</evidence>
<organism evidence="4 5">
    <name type="scientific">Kitasatospora viridis</name>
    <dbReference type="NCBI Taxonomy" id="281105"/>
    <lineage>
        <taxon>Bacteria</taxon>
        <taxon>Bacillati</taxon>
        <taxon>Actinomycetota</taxon>
        <taxon>Actinomycetes</taxon>
        <taxon>Kitasatosporales</taxon>
        <taxon>Streptomycetaceae</taxon>
        <taxon>Kitasatospora</taxon>
    </lineage>
</organism>
<dbReference type="Gene3D" id="3.20.20.70">
    <property type="entry name" value="Aldolase class I"/>
    <property type="match status" value="1"/>
</dbReference>
<dbReference type="InterPro" id="IPR013785">
    <property type="entry name" value="Aldolase_TIM"/>
</dbReference>
<dbReference type="EMBL" id="VIWT01000004">
    <property type="protein sequence ID" value="TWF82969.1"/>
    <property type="molecule type" value="Genomic_DNA"/>
</dbReference>
<dbReference type="PROSITE" id="PS51257">
    <property type="entry name" value="PROKAR_LIPOPROTEIN"/>
    <property type="match status" value="1"/>
</dbReference>
<name>A0A561T788_9ACTN</name>
<reference evidence="4 5" key="1">
    <citation type="submission" date="2019-06" db="EMBL/GenBank/DDBJ databases">
        <title>Sequencing the genomes of 1000 actinobacteria strains.</title>
        <authorList>
            <person name="Klenk H.-P."/>
        </authorList>
    </citation>
    <scope>NUCLEOTIDE SEQUENCE [LARGE SCALE GENOMIC DNA]</scope>
    <source>
        <strain evidence="4 5">DSM 44826</strain>
    </source>
</reference>
<feature type="domain" description="Glycoside-hydrolase family GH114 TIM-barrel" evidence="3">
    <location>
        <begin position="62"/>
        <end position="323"/>
    </location>
</feature>
<dbReference type="InterPro" id="IPR017853">
    <property type="entry name" value="GH"/>
</dbReference>
<gene>
    <name evidence="4" type="ORF">FHX73_14452</name>
</gene>
<dbReference type="InterPro" id="IPR004352">
    <property type="entry name" value="GH114_TIM-barrel"/>
</dbReference>
<evidence type="ECO:0000313" key="5">
    <source>
        <dbReference type="Proteomes" id="UP000317940"/>
    </source>
</evidence>
<sequence>MTAGRAATGWWRALLLAGLLVALAGCAGDGDGDDGGAPSQAASPTPPASPVALRWTPTVGDRWQYQLQTNPDPRFAATGGVDVDGVCVVPVSGGAPVCPQVWDVDLFDVSGHPNSAAVTAIHRRGGRAVCYLDVGALEKGRPDEGTIRAWAAEHPGAHLIGGPVAGYEESENWLNIGDSGAREFLVGVMAARMAECAAAGFDGVEGDLVEAYQHPRAETGSAIGADDQLVYNRSLADAAHRYGLAAGLKNDAQQAPELGEVFDFSVDESCVRFDECQPLADGFLNRGKPVFHVEYLTEWQTGDPSVPCRAASALGFSTIVKQSSPTLADLPYHPCR</sequence>
<feature type="region of interest" description="Disordered" evidence="1">
    <location>
        <begin position="32"/>
        <end position="51"/>
    </location>
</feature>
<proteinExistence type="predicted"/>
<dbReference type="RefSeq" id="WP_145910222.1">
    <property type="nucleotide sequence ID" value="NZ_BAAAMZ010000009.1"/>
</dbReference>
<feature type="signal peptide" evidence="2">
    <location>
        <begin position="1"/>
        <end position="27"/>
    </location>
</feature>
<keyword evidence="5" id="KW-1185">Reference proteome</keyword>
<keyword evidence="2" id="KW-0732">Signal</keyword>
<dbReference type="OrthoDB" id="319933at2"/>
<evidence type="ECO:0000313" key="4">
    <source>
        <dbReference type="EMBL" id="TWF82969.1"/>
    </source>
</evidence>
<dbReference type="AlphaFoldDB" id="A0A561T788"/>
<accession>A0A561T788</accession>
<feature type="chain" id="PRO_5038656202" description="Glycoside-hydrolase family GH114 TIM-barrel domain-containing protein" evidence="2">
    <location>
        <begin position="28"/>
        <end position="336"/>
    </location>
</feature>
<protein>
    <recommendedName>
        <fullName evidence="3">Glycoside-hydrolase family GH114 TIM-barrel domain-containing protein</fullName>
    </recommendedName>
</protein>